<dbReference type="PANTHER" id="PTHR19857">
    <property type="entry name" value="MITOCHONDRIAL DIVISION PROTEIN 1-RELATED"/>
    <property type="match status" value="1"/>
</dbReference>
<dbReference type="STRING" id="1071383.J7S7M2"/>
<accession>J7S7M2</accession>
<feature type="compositionally biased region" description="Low complexity" evidence="4">
    <location>
        <begin position="358"/>
        <end position="374"/>
    </location>
</feature>
<evidence type="ECO:0000256" key="2">
    <source>
        <dbReference type="ARBA" id="ARBA00022737"/>
    </source>
</evidence>
<dbReference type="RefSeq" id="XP_022465290.1">
    <property type="nucleotide sequence ID" value="XM_022608834.1"/>
</dbReference>
<dbReference type="HOGENOM" id="CLU_035623_0_0_1"/>
<feature type="compositionally biased region" description="Basic and acidic residues" evidence="4">
    <location>
        <begin position="387"/>
        <end position="400"/>
    </location>
</feature>
<gene>
    <name evidence="5" type="primary">KNAG0F03800</name>
    <name evidence="5" type="ordered locus">KNAG_0F03800</name>
</gene>
<name>J7S7M2_HUIN7</name>
<dbReference type="PANTHER" id="PTHR19857:SF8">
    <property type="entry name" value="ANGIO-ASSOCIATED MIGRATORY CELL PROTEIN"/>
    <property type="match status" value="1"/>
</dbReference>
<organism evidence="5 6">
    <name type="scientific">Huiozyma naganishii (strain ATCC MYA-139 / BCRC 22969 / CBS 8797 / KCTC 17520 / NBRC 10181 / NCYC 3082 / Yp74L-3)</name>
    <name type="common">Yeast</name>
    <name type="synonym">Kazachstania naganishii</name>
    <dbReference type="NCBI Taxonomy" id="1071383"/>
    <lineage>
        <taxon>Eukaryota</taxon>
        <taxon>Fungi</taxon>
        <taxon>Dikarya</taxon>
        <taxon>Ascomycota</taxon>
        <taxon>Saccharomycotina</taxon>
        <taxon>Saccharomycetes</taxon>
        <taxon>Saccharomycetales</taxon>
        <taxon>Saccharomycetaceae</taxon>
        <taxon>Huiozyma</taxon>
    </lineage>
</organism>
<dbReference type="Gene3D" id="2.130.10.10">
    <property type="entry name" value="YVTN repeat-like/Quinoprotein amine dehydrogenase"/>
    <property type="match status" value="2"/>
</dbReference>
<keyword evidence="1 3" id="KW-0853">WD repeat</keyword>
<dbReference type="GO" id="GO:0042273">
    <property type="term" value="P:ribosomal large subunit biogenesis"/>
    <property type="evidence" value="ECO:0007669"/>
    <property type="project" value="EnsemblFungi"/>
</dbReference>
<reference evidence="6" key="2">
    <citation type="submission" date="2012-08" db="EMBL/GenBank/DDBJ databases">
        <title>Genome sequence of Kazachstania naganishii.</title>
        <authorList>
            <person name="Gordon J.L."/>
            <person name="Armisen D."/>
            <person name="Proux-Wera E."/>
            <person name="OhEigeartaigh S.S."/>
            <person name="Byrne K.P."/>
            <person name="Wolfe K.H."/>
        </authorList>
    </citation>
    <scope>NUCLEOTIDE SEQUENCE [LARGE SCALE GENOMIC DNA]</scope>
    <source>
        <strain evidence="6">ATCC MYA-139 / BCRC 22969 / CBS 8797 / CCRC 22969 / KCTC 17520 / NBRC 10181 / NCYC 3082</strain>
    </source>
</reference>
<evidence type="ECO:0000256" key="1">
    <source>
        <dbReference type="ARBA" id="ARBA00022574"/>
    </source>
</evidence>
<evidence type="ECO:0000313" key="5">
    <source>
        <dbReference type="EMBL" id="CCK71044.1"/>
    </source>
</evidence>
<dbReference type="InterPro" id="IPR036322">
    <property type="entry name" value="WD40_repeat_dom_sf"/>
</dbReference>
<dbReference type="InterPro" id="IPR051179">
    <property type="entry name" value="WD_repeat_multifunction"/>
</dbReference>
<dbReference type="InterPro" id="IPR015943">
    <property type="entry name" value="WD40/YVTN_repeat-like_dom_sf"/>
</dbReference>
<dbReference type="PROSITE" id="PS50082">
    <property type="entry name" value="WD_REPEATS_2"/>
    <property type="match status" value="1"/>
</dbReference>
<dbReference type="eggNOG" id="KOG2444">
    <property type="taxonomic scope" value="Eukaryota"/>
</dbReference>
<dbReference type="OrthoDB" id="2288928at2759"/>
<feature type="compositionally biased region" description="Acidic residues" evidence="4">
    <location>
        <begin position="348"/>
        <end position="357"/>
    </location>
</feature>
<dbReference type="Proteomes" id="UP000006310">
    <property type="component" value="Chromosome 6"/>
</dbReference>
<dbReference type="InterPro" id="IPR001680">
    <property type="entry name" value="WD40_rpt"/>
</dbReference>
<dbReference type="KEGG" id="kng:KNAG_0F03800"/>
<keyword evidence="6" id="KW-1185">Reference proteome</keyword>
<dbReference type="OMA" id="QAIHPTE"/>
<evidence type="ECO:0000256" key="3">
    <source>
        <dbReference type="PROSITE-ProRule" id="PRU00221"/>
    </source>
</evidence>
<keyword evidence="2" id="KW-0677">Repeat</keyword>
<dbReference type="SMART" id="SM00320">
    <property type="entry name" value="WD40"/>
    <property type="match status" value="2"/>
</dbReference>
<protein>
    <submittedName>
        <fullName evidence="5">Uncharacterized protein</fullName>
    </submittedName>
</protein>
<evidence type="ECO:0000313" key="6">
    <source>
        <dbReference type="Proteomes" id="UP000006310"/>
    </source>
</evidence>
<sequence length="435" mass="48036">MKKLSTKEKRTQELLAADAAVSLASPLLEISFPDELAVLFSVAAHPTESVLYLGLANGYVYAYRYKVVQGRPVVSLQLGTETAECSVMWRTRRHKGSVRCLALDADGDKLYSIGTDSVLKVADSKTGKVLQKCVISEGAGATKLVVTDKVVLVGMESGEVLVLSVGDLTQRNKITRIHEGDAINDIFHFAKRSMYKFVSLGQTTLAYWDCNMDDTREREKIRMSDDQEDEILCGAFVDDQVGDTLVCGMGEGILTVWKPEKNDLEDQMSRVKVCKNDSIDCIVPTLQDDNCVWCGCSDGKLYKVDAKRGKVVETRVHAIADECSFLDLDCEYHVVSGSMESVKVWGEPLEEEQEDSGNSENSDSFSDSSDSSDSSSEEFTGELTGLSREELIAELDKDIDVEPAETQEPKQKKQRRQKQGSSNNESHGITKFEGL</sequence>
<evidence type="ECO:0000256" key="4">
    <source>
        <dbReference type="SAM" id="MobiDB-lite"/>
    </source>
</evidence>
<proteinExistence type="predicted"/>
<dbReference type="GeneID" id="34526759"/>
<reference evidence="5 6" key="1">
    <citation type="journal article" date="2011" name="Proc. Natl. Acad. Sci. U.S.A.">
        <title>Evolutionary erosion of yeast sex chromosomes by mating-type switching accidents.</title>
        <authorList>
            <person name="Gordon J.L."/>
            <person name="Armisen D."/>
            <person name="Proux-Wera E."/>
            <person name="Oheigeartaigh S.S."/>
            <person name="Byrne K.P."/>
            <person name="Wolfe K.H."/>
        </authorList>
    </citation>
    <scope>NUCLEOTIDE SEQUENCE [LARGE SCALE GENOMIC DNA]</scope>
    <source>
        <strain evidence="6">ATCC MYA-139 / BCRC 22969 / CBS 8797 / CCRC 22969 / KCTC 17520 / NBRC 10181 / NCYC 3082</strain>
    </source>
</reference>
<dbReference type="SUPFAM" id="SSF50978">
    <property type="entry name" value="WD40 repeat-like"/>
    <property type="match status" value="1"/>
</dbReference>
<dbReference type="AlphaFoldDB" id="J7S7M2"/>
<feature type="region of interest" description="Disordered" evidence="4">
    <location>
        <begin position="348"/>
        <end position="435"/>
    </location>
</feature>
<feature type="repeat" description="WD" evidence="3">
    <location>
        <begin position="91"/>
        <end position="132"/>
    </location>
</feature>
<dbReference type="EMBL" id="HE978319">
    <property type="protein sequence ID" value="CCK71044.1"/>
    <property type="molecule type" value="Genomic_DNA"/>
</dbReference>